<evidence type="ECO:0000259" key="10">
    <source>
        <dbReference type="PROSITE" id="PS50835"/>
    </source>
</evidence>
<dbReference type="GO" id="GO:0005524">
    <property type="term" value="F:ATP binding"/>
    <property type="evidence" value="ECO:0007669"/>
    <property type="project" value="UniProtKB-KW"/>
</dbReference>
<evidence type="ECO:0000256" key="2">
    <source>
        <dbReference type="ARBA" id="ARBA00022490"/>
    </source>
</evidence>
<reference evidence="12" key="1">
    <citation type="submission" date="2025-08" db="UniProtKB">
        <authorList>
            <consortium name="RefSeq"/>
        </authorList>
    </citation>
    <scope>IDENTIFICATION</scope>
</reference>
<dbReference type="SMART" id="SM00449">
    <property type="entry name" value="SPRY"/>
    <property type="match status" value="1"/>
</dbReference>
<dbReference type="InterPro" id="IPR003877">
    <property type="entry name" value="SPRY_dom"/>
</dbReference>
<dbReference type="InterPro" id="IPR001870">
    <property type="entry name" value="B30.2/SPRY"/>
</dbReference>
<keyword evidence="2" id="KW-0963">Cytoplasm</keyword>
<sequence>MRLADAVTTVLLAVLKQGQCAKTHQKRKREMFWASWLLISSGFLLRGVSGQNITVYSRHGDDVTLPCHDVGNPNCSSTTWTLSYCTEFNIRSNTQDTEMTSGRVVIFSCVLHPDDGGCRSSPQSFGLNLNWTVGSNFPVSGPVGCPNTLAVKLQEEDNNRTWTCQLTKGEEVMASVSYVTKWTVRTSPSADLIIRLTIFSILVFVPLIFEAVFYLKCKRRDPVKSRLANSVTTCIRSVYFLVLERTTFTPNANHTGVTVNRTPDPRFLEDSRIISHIKTSVSLHIMCHIPVFCWISATVLQEMLRQDNVKEIPKTLTEMYTHFLLIQTKMEKQKYEEKVETDSKNLLESNKETFLKIAKLAFNQLLRGNIMFYEEDLRECGLDVSDATVYSGICTEIFKEESVLHQKKVYCFVHLSVQEFFAALYVFYWYVNRNMEALEYFLQEETTVEPNNVPLDKLLKKAVDKSLESKDGRLDLFVRFLHGISLESNQKLLQGLLTHTHNNQISIKEISQYIKELNKDDVPPERWINLLHCLTEMNDHSLHEEIQAFVKSGNYTTELSLAHCTALAYMFLMSEEVLDEFDLKKYNTSDEGCRRLLPAVRCCRKALLRDYNLTQQSCETIASALKSVNCPLRELDLRSTCFQDSGVMMLCAALKNLNCKLEILRLASCKLTEQSCSSIASVLQSVNCPLRELDLSNNDLQDSGVKFLCVGLKNPHCKLEILRLALCKLTEQSCSSIASVLQSVNCPLRELDLSNNDLQDSGLDTNTVNTHLSLSEGNRKLTRVGKNQSYPDHPERFDDCLQVMCRESLTGRCYWETEWSGCEADISVTYKGIRRKGMSDDCVFGNNEKSWSLSWYCNSYTARHNKQFTDLPHDPSHTHRVGVYLDWSSGTVSFYSVSSDTHTLTHIHTFHSTFTEPLYAAMGEVGSDCEVAFGSTGGPYISCQCNSRCRGQLVLDHRFCTSVKGGDHRLVYVRMGWNAL</sequence>
<evidence type="ECO:0000259" key="9">
    <source>
        <dbReference type="PROSITE" id="PS50188"/>
    </source>
</evidence>
<dbReference type="RefSeq" id="XP_030641390.1">
    <property type="nucleotide sequence ID" value="XM_030785530.1"/>
</dbReference>
<evidence type="ECO:0000256" key="7">
    <source>
        <dbReference type="ARBA" id="ARBA00022840"/>
    </source>
</evidence>
<keyword evidence="4" id="KW-0732">Signal</keyword>
<dbReference type="PANTHER" id="PTHR24106">
    <property type="entry name" value="NACHT, LRR AND CARD DOMAINS-CONTAINING"/>
    <property type="match status" value="1"/>
</dbReference>
<evidence type="ECO:0000256" key="4">
    <source>
        <dbReference type="ARBA" id="ARBA00022729"/>
    </source>
</evidence>
<evidence type="ECO:0000256" key="8">
    <source>
        <dbReference type="SAM" id="Phobius"/>
    </source>
</evidence>
<keyword evidence="7" id="KW-0067">ATP-binding</keyword>
<dbReference type="Pfam" id="PF00622">
    <property type="entry name" value="SPRY"/>
    <property type="match status" value="1"/>
</dbReference>
<proteinExistence type="predicted"/>
<dbReference type="InterPro" id="IPR032675">
    <property type="entry name" value="LRR_dom_sf"/>
</dbReference>
<dbReference type="Pfam" id="PF17776">
    <property type="entry name" value="NLRC4_HD2"/>
    <property type="match status" value="1"/>
</dbReference>
<evidence type="ECO:0000313" key="12">
    <source>
        <dbReference type="RefSeq" id="XP_030641390.1"/>
    </source>
</evidence>
<keyword evidence="3" id="KW-0433">Leucine-rich repeat</keyword>
<dbReference type="SMART" id="SM00368">
    <property type="entry name" value="LRR_RI"/>
    <property type="match status" value="5"/>
</dbReference>
<dbReference type="InterPro" id="IPR006574">
    <property type="entry name" value="PRY"/>
</dbReference>
<keyword evidence="6" id="KW-0547">Nucleotide-binding</keyword>
<dbReference type="InterPro" id="IPR041075">
    <property type="entry name" value="NOD1/2_WH"/>
</dbReference>
<dbReference type="InterPro" id="IPR001611">
    <property type="entry name" value="Leu-rich_rpt"/>
</dbReference>
<dbReference type="InterPro" id="IPR007110">
    <property type="entry name" value="Ig-like_dom"/>
</dbReference>
<dbReference type="GeneID" id="115821730"/>
<dbReference type="PRINTS" id="PR01407">
    <property type="entry name" value="BUTYPHLNCDUF"/>
</dbReference>
<dbReference type="Gene3D" id="2.60.120.920">
    <property type="match status" value="1"/>
</dbReference>
<comment type="subcellular location">
    <subcellularLocation>
        <location evidence="1">Cytoplasm</location>
    </subcellularLocation>
</comment>
<dbReference type="SUPFAM" id="SSF52047">
    <property type="entry name" value="RNI-like"/>
    <property type="match status" value="1"/>
</dbReference>
<dbReference type="Proteomes" id="UP000504632">
    <property type="component" value="Chromosome 9"/>
</dbReference>
<dbReference type="AlphaFoldDB" id="A0A6J2W7H4"/>
<feature type="domain" description="Ig-like" evidence="10">
    <location>
        <begin position="73"/>
        <end position="177"/>
    </location>
</feature>
<feature type="domain" description="B30.2/SPRY" evidence="9">
    <location>
        <begin position="741"/>
        <end position="940"/>
    </location>
</feature>
<dbReference type="PROSITE" id="PS50835">
    <property type="entry name" value="IG_LIKE"/>
    <property type="match status" value="1"/>
</dbReference>
<protein>
    <submittedName>
        <fullName evidence="12">Uncharacterized protein LOC115821730</fullName>
    </submittedName>
</protein>
<evidence type="ECO:0000256" key="1">
    <source>
        <dbReference type="ARBA" id="ARBA00004496"/>
    </source>
</evidence>
<evidence type="ECO:0000256" key="3">
    <source>
        <dbReference type="ARBA" id="ARBA00022614"/>
    </source>
</evidence>
<dbReference type="Gene3D" id="3.80.10.10">
    <property type="entry name" value="Ribonuclease Inhibitor"/>
    <property type="match status" value="1"/>
</dbReference>
<evidence type="ECO:0000256" key="6">
    <source>
        <dbReference type="ARBA" id="ARBA00022741"/>
    </source>
</evidence>
<keyword evidence="5" id="KW-0677">Repeat</keyword>
<keyword evidence="8" id="KW-0812">Transmembrane</keyword>
<dbReference type="InterPro" id="IPR041267">
    <property type="entry name" value="NLRP_HD2"/>
</dbReference>
<feature type="transmembrane region" description="Helical" evidence="8">
    <location>
        <begin position="192"/>
        <end position="215"/>
    </location>
</feature>
<dbReference type="Pfam" id="PF13765">
    <property type="entry name" value="PRY"/>
    <property type="match status" value="1"/>
</dbReference>
<dbReference type="InterPro" id="IPR043136">
    <property type="entry name" value="B30.2/SPRY_sf"/>
</dbReference>
<dbReference type="InterPro" id="IPR003879">
    <property type="entry name" value="Butyrophylin_SPRY"/>
</dbReference>
<dbReference type="Pfam" id="PF13516">
    <property type="entry name" value="LRR_6"/>
    <property type="match status" value="2"/>
</dbReference>
<dbReference type="OrthoDB" id="120976at2759"/>
<name>A0A6J2W7H4_CHACN</name>
<dbReference type="Pfam" id="PF17779">
    <property type="entry name" value="WHD_NOD2"/>
    <property type="match status" value="1"/>
</dbReference>
<feature type="transmembrane region" description="Helical" evidence="8">
    <location>
        <begin position="409"/>
        <end position="431"/>
    </location>
</feature>
<dbReference type="InterPro" id="IPR013320">
    <property type="entry name" value="ConA-like_dom_sf"/>
</dbReference>
<gene>
    <name evidence="12" type="primary">LOC115821730</name>
</gene>
<organism evidence="11 12">
    <name type="scientific">Chanos chanos</name>
    <name type="common">Milkfish</name>
    <name type="synonym">Mugil chanos</name>
    <dbReference type="NCBI Taxonomy" id="29144"/>
    <lineage>
        <taxon>Eukaryota</taxon>
        <taxon>Metazoa</taxon>
        <taxon>Chordata</taxon>
        <taxon>Craniata</taxon>
        <taxon>Vertebrata</taxon>
        <taxon>Euteleostomi</taxon>
        <taxon>Actinopterygii</taxon>
        <taxon>Neopterygii</taxon>
        <taxon>Teleostei</taxon>
        <taxon>Ostariophysi</taxon>
        <taxon>Gonorynchiformes</taxon>
        <taxon>Chanidae</taxon>
        <taxon>Chanos</taxon>
    </lineage>
</organism>
<keyword evidence="8" id="KW-1133">Transmembrane helix</keyword>
<dbReference type="SUPFAM" id="SSF49899">
    <property type="entry name" value="Concanavalin A-like lectins/glucanases"/>
    <property type="match status" value="1"/>
</dbReference>
<dbReference type="InterPro" id="IPR051261">
    <property type="entry name" value="NLR"/>
</dbReference>
<evidence type="ECO:0000256" key="5">
    <source>
        <dbReference type="ARBA" id="ARBA00022737"/>
    </source>
</evidence>
<keyword evidence="11" id="KW-1185">Reference proteome</keyword>
<evidence type="ECO:0000313" key="11">
    <source>
        <dbReference type="Proteomes" id="UP000504632"/>
    </source>
</evidence>
<dbReference type="GO" id="GO:0005737">
    <property type="term" value="C:cytoplasm"/>
    <property type="evidence" value="ECO:0007669"/>
    <property type="project" value="UniProtKB-SubCell"/>
</dbReference>
<dbReference type="CDD" id="cd16040">
    <property type="entry name" value="SPRY_PRY_SNTX"/>
    <property type="match status" value="1"/>
</dbReference>
<dbReference type="SMART" id="SM00589">
    <property type="entry name" value="PRY"/>
    <property type="match status" value="1"/>
</dbReference>
<keyword evidence="8" id="KW-0472">Membrane</keyword>
<dbReference type="InParanoid" id="A0A6J2W7H4"/>
<accession>A0A6J2W7H4</accession>
<dbReference type="PROSITE" id="PS50188">
    <property type="entry name" value="B302_SPRY"/>
    <property type="match status" value="1"/>
</dbReference>